<dbReference type="InterPro" id="IPR023826">
    <property type="entry name" value="Rhom-like_SP_proteobac"/>
</dbReference>
<dbReference type="Pfam" id="PF01694">
    <property type="entry name" value="Rhomboid"/>
    <property type="match status" value="1"/>
</dbReference>
<keyword evidence="7" id="KW-0378">Hydrolase</keyword>
<keyword evidence="4 5" id="KW-0472">Membrane</keyword>
<keyword evidence="2 5" id="KW-0812">Transmembrane</keyword>
<reference evidence="7 8" key="1">
    <citation type="submission" date="2019-10" db="EMBL/GenBank/DDBJ databases">
        <title>Two novel species isolated from a subtropical stream in China.</title>
        <authorList>
            <person name="Lu H."/>
        </authorList>
    </citation>
    <scope>NUCLEOTIDE SEQUENCE [LARGE SCALE GENOMIC DNA]</scope>
    <source>
        <strain evidence="7 8">FT29W</strain>
    </source>
</reference>
<dbReference type="Gene3D" id="1.20.1540.10">
    <property type="entry name" value="Rhomboid-like"/>
    <property type="match status" value="1"/>
</dbReference>
<evidence type="ECO:0000259" key="6">
    <source>
        <dbReference type="Pfam" id="PF01694"/>
    </source>
</evidence>
<comment type="caution">
    <text evidence="7">The sequence shown here is derived from an EMBL/GenBank/DDBJ whole genome shotgun (WGS) entry which is preliminary data.</text>
</comment>
<dbReference type="InterPro" id="IPR022764">
    <property type="entry name" value="Peptidase_S54_rhomboid_dom"/>
</dbReference>
<keyword evidence="3 5" id="KW-1133">Transmembrane helix</keyword>
<feature type="transmembrane region" description="Helical" evidence="5">
    <location>
        <begin position="147"/>
        <end position="165"/>
    </location>
</feature>
<feature type="transmembrane region" description="Helical" evidence="5">
    <location>
        <begin position="33"/>
        <end position="52"/>
    </location>
</feature>
<feature type="transmembrane region" description="Helical" evidence="5">
    <location>
        <begin position="61"/>
        <end position="80"/>
    </location>
</feature>
<evidence type="ECO:0000256" key="4">
    <source>
        <dbReference type="ARBA" id="ARBA00023136"/>
    </source>
</evidence>
<dbReference type="Proteomes" id="UP000440498">
    <property type="component" value="Unassembled WGS sequence"/>
</dbReference>
<name>A0A6A7N757_9BURK</name>
<feature type="domain" description="Peptidase S54 rhomboid" evidence="6">
    <location>
        <begin position="15"/>
        <end position="164"/>
    </location>
</feature>
<dbReference type="SUPFAM" id="SSF144091">
    <property type="entry name" value="Rhomboid-like"/>
    <property type="match status" value="1"/>
</dbReference>
<evidence type="ECO:0000256" key="2">
    <source>
        <dbReference type="ARBA" id="ARBA00022692"/>
    </source>
</evidence>
<comment type="subcellular location">
    <subcellularLocation>
        <location evidence="1">Membrane</location>
        <topology evidence="1">Multi-pass membrane protein</topology>
    </subcellularLocation>
</comment>
<dbReference type="RefSeq" id="WP_328595892.1">
    <property type="nucleotide sequence ID" value="NZ_WHUG01000010.1"/>
</dbReference>
<accession>A0A6A7N757</accession>
<evidence type="ECO:0000256" key="5">
    <source>
        <dbReference type="SAM" id="Phobius"/>
    </source>
</evidence>
<evidence type="ECO:0000313" key="8">
    <source>
        <dbReference type="Proteomes" id="UP000440498"/>
    </source>
</evidence>
<gene>
    <name evidence="7" type="primary">rrtA</name>
    <name evidence="7" type="ORF">GEV02_22550</name>
</gene>
<feature type="transmembrane region" description="Helical" evidence="5">
    <location>
        <begin position="86"/>
        <end position="105"/>
    </location>
</feature>
<feature type="transmembrane region" description="Helical" evidence="5">
    <location>
        <begin position="112"/>
        <end position="135"/>
    </location>
</feature>
<protein>
    <submittedName>
        <fullName evidence="7">Rhombosortase</fullName>
        <ecNumber evidence="7">3.4.21.-</ecNumber>
    </submittedName>
</protein>
<dbReference type="AlphaFoldDB" id="A0A6A7N757"/>
<dbReference type="GO" id="GO:0016020">
    <property type="term" value="C:membrane"/>
    <property type="evidence" value="ECO:0007669"/>
    <property type="project" value="UniProtKB-SubCell"/>
</dbReference>
<proteinExistence type="predicted"/>
<dbReference type="EMBL" id="WHUG01000010">
    <property type="protein sequence ID" value="MQA40923.1"/>
    <property type="molecule type" value="Genomic_DNA"/>
</dbReference>
<keyword evidence="8" id="KW-1185">Reference proteome</keyword>
<evidence type="ECO:0000256" key="3">
    <source>
        <dbReference type="ARBA" id="ARBA00022989"/>
    </source>
</evidence>
<evidence type="ECO:0000313" key="7">
    <source>
        <dbReference type="EMBL" id="MQA40923.1"/>
    </source>
</evidence>
<evidence type="ECO:0000256" key="1">
    <source>
        <dbReference type="ARBA" id="ARBA00004141"/>
    </source>
</evidence>
<organism evidence="7 8">
    <name type="scientific">Rugamonas aquatica</name>
    <dbReference type="NCBI Taxonomy" id="2743357"/>
    <lineage>
        <taxon>Bacteria</taxon>
        <taxon>Pseudomonadati</taxon>
        <taxon>Pseudomonadota</taxon>
        <taxon>Betaproteobacteria</taxon>
        <taxon>Burkholderiales</taxon>
        <taxon>Oxalobacteraceae</taxon>
        <taxon>Telluria group</taxon>
        <taxon>Rugamonas</taxon>
    </lineage>
</organism>
<dbReference type="NCBIfam" id="TIGR03902">
    <property type="entry name" value="rhom_GG_sort"/>
    <property type="match status" value="1"/>
</dbReference>
<sequence>MNNLLEFDRHALLAGQWWRLWTGHLVHYTPQHALIDFAVVLAAAVIVVQLSATPAIGMRRLALALGWGAPFISVGMLLIAPACLTYRGASGIASMLVVMAGGALWPRAARSVRAALVLMAATLLAKIGAEAAGYAHGLSDLPADVVVAWQAHLLGVVAGAITFAVRKPRLQLD</sequence>
<dbReference type="EC" id="3.4.21.-" evidence="7"/>
<dbReference type="InterPro" id="IPR035952">
    <property type="entry name" value="Rhomboid-like_sf"/>
</dbReference>
<dbReference type="GO" id="GO:0004252">
    <property type="term" value="F:serine-type endopeptidase activity"/>
    <property type="evidence" value="ECO:0007669"/>
    <property type="project" value="InterPro"/>
</dbReference>